<evidence type="ECO:0000313" key="2">
    <source>
        <dbReference type="Proteomes" id="UP001183607"/>
    </source>
</evidence>
<dbReference type="RefSeq" id="WP_311677167.1">
    <property type="nucleotide sequence ID" value="NZ_JAVRER010000023.1"/>
</dbReference>
<dbReference type="Proteomes" id="UP001183607">
    <property type="component" value="Unassembled WGS sequence"/>
</dbReference>
<dbReference type="AlphaFoldDB" id="A0ABD5E8Z4"/>
<accession>A0ABD5E8Z4</accession>
<gene>
    <name evidence="1" type="ORF">RM574_16430</name>
</gene>
<evidence type="ECO:0008006" key="3">
    <source>
        <dbReference type="Google" id="ProtNLM"/>
    </source>
</evidence>
<evidence type="ECO:0000313" key="1">
    <source>
        <dbReference type="EMBL" id="MDT0417077.1"/>
    </source>
</evidence>
<organism evidence="1 2">
    <name type="scientific">Streptomyces evansiae</name>
    <dbReference type="NCBI Taxonomy" id="3075535"/>
    <lineage>
        <taxon>Bacteria</taxon>
        <taxon>Bacillati</taxon>
        <taxon>Actinomycetota</taxon>
        <taxon>Actinomycetes</taxon>
        <taxon>Kitasatosporales</taxon>
        <taxon>Streptomycetaceae</taxon>
        <taxon>Streptomyces</taxon>
    </lineage>
</organism>
<reference evidence="2" key="1">
    <citation type="submission" date="2023-07" db="EMBL/GenBank/DDBJ databases">
        <title>30 novel species of actinomycetes from the DSMZ collection.</title>
        <authorList>
            <person name="Nouioui I."/>
        </authorList>
    </citation>
    <scope>NUCLEOTIDE SEQUENCE [LARGE SCALE GENOMIC DNA]</scope>
    <source>
        <strain evidence="2">DSM 41982</strain>
    </source>
</reference>
<comment type="caution">
    <text evidence="1">The sequence shown here is derived from an EMBL/GenBank/DDBJ whole genome shotgun (WGS) entry which is preliminary data.</text>
</comment>
<protein>
    <recommendedName>
        <fullName evidence="3">SMI1/KNR4 family protein</fullName>
    </recommendedName>
</protein>
<proteinExistence type="predicted"/>
<dbReference type="EMBL" id="JAVRER010000023">
    <property type="protein sequence ID" value="MDT0417077.1"/>
    <property type="molecule type" value="Genomic_DNA"/>
</dbReference>
<sequence>MFLMRPVVEIQAVDGRPPWPVAALRPYGFLALRGGLSEGEIGAVVLGLAQGNDHDGDPDLPPRPAGRLPALLHGLLSYEFPAAAGGLWVTDTRTGADFPPGCCCGLEDWREWYDVLDGGPPLWWGHAARPGEDPRAERDGDVVRLRAAGGAASSVPVAEVRALLDGVEGALRDFLADAAGWAVRTVPAHAEALAPALARALAVG</sequence>
<name>A0ABD5E8Z4_9ACTN</name>